<evidence type="ECO:0000313" key="5">
    <source>
        <dbReference type="EMBL" id="KGX06114.1"/>
    </source>
</evidence>
<feature type="transmembrane region" description="Helical" evidence="4">
    <location>
        <begin position="383"/>
        <end position="404"/>
    </location>
</feature>
<feature type="transmembrane region" description="Helical" evidence="4">
    <location>
        <begin position="88"/>
        <end position="109"/>
    </location>
</feature>
<evidence type="ECO:0000256" key="4">
    <source>
        <dbReference type="SAM" id="Phobius"/>
    </source>
</evidence>
<feature type="transmembrane region" description="Helical" evidence="4">
    <location>
        <begin position="319"/>
        <end position="340"/>
    </location>
</feature>
<dbReference type="InterPro" id="IPR036259">
    <property type="entry name" value="MFS_trans_sf"/>
</dbReference>
<dbReference type="PANTHER" id="PTHR23530:SF1">
    <property type="entry name" value="PERMEASE, MAJOR FACILITATOR SUPERFAMILY-RELATED"/>
    <property type="match status" value="1"/>
</dbReference>
<dbReference type="EMBL" id="JQIM01000010">
    <property type="protein sequence ID" value="KGX06114.1"/>
    <property type="molecule type" value="Genomic_DNA"/>
</dbReference>
<name>A0A069B1F1_BURPE</name>
<evidence type="ECO:0000313" key="6">
    <source>
        <dbReference type="EMBL" id="PJO68005.1"/>
    </source>
</evidence>
<feature type="transmembrane region" description="Helical" evidence="4">
    <location>
        <begin position="179"/>
        <end position="199"/>
    </location>
</feature>
<dbReference type="SUPFAM" id="SSF103473">
    <property type="entry name" value="MFS general substrate transporter"/>
    <property type="match status" value="1"/>
</dbReference>
<feature type="transmembrane region" description="Helical" evidence="4">
    <location>
        <begin position="29"/>
        <end position="49"/>
    </location>
</feature>
<dbReference type="EMBL" id="PHRB01000001">
    <property type="protein sequence ID" value="PJO68005.1"/>
    <property type="molecule type" value="Genomic_DNA"/>
</dbReference>
<keyword evidence="3 4" id="KW-0472">Membrane</keyword>
<accession>A0A069B1F1</accession>
<keyword evidence="2 4" id="KW-1133">Transmembrane helix</keyword>
<feature type="transmembrane region" description="Helical" evidence="4">
    <location>
        <begin position="290"/>
        <end position="313"/>
    </location>
</feature>
<dbReference type="Gene3D" id="1.20.1250.20">
    <property type="entry name" value="MFS general substrate transporter like domains"/>
    <property type="match status" value="1"/>
</dbReference>
<feature type="transmembrane region" description="Helical" evidence="4">
    <location>
        <begin position="352"/>
        <end position="371"/>
    </location>
</feature>
<evidence type="ECO:0000256" key="1">
    <source>
        <dbReference type="ARBA" id="ARBA00022692"/>
    </source>
</evidence>
<feature type="transmembrane region" description="Helical" evidence="4">
    <location>
        <begin position="156"/>
        <end position="173"/>
    </location>
</feature>
<dbReference type="InterPro" id="IPR011701">
    <property type="entry name" value="MFS"/>
</dbReference>
<feature type="transmembrane region" description="Helical" evidence="4">
    <location>
        <begin position="265"/>
        <end position="283"/>
    </location>
</feature>
<gene>
    <name evidence="6" type="ORF">CWD88_01695</name>
    <name evidence="5" type="ORF">Y036_169</name>
</gene>
<dbReference type="PANTHER" id="PTHR23530">
    <property type="entry name" value="TRANSPORT PROTEIN-RELATED"/>
    <property type="match status" value="1"/>
</dbReference>
<keyword evidence="1 4" id="KW-0812">Transmembrane</keyword>
<evidence type="ECO:0000256" key="2">
    <source>
        <dbReference type="ARBA" id="ARBA00022989"/>
    </source>
</evidence>
<proteinExistence type="predicted"/>
<reference evidence="5 7" key="1">
    <citation type="submission" date="2014-08" db="EMBL/GenBank/DDBJ databases">
        <authorList>
            <person name="Bunnell A."/>
            <person name="Chain P.S."/>
            <person name="Chertkov O."/>
            <person name="Currie B.J."/>
            <person name="Daligault H.E."/>
            <person name="Davenport K.W."/>
            <person name="Davis C."/>
            <person name="Gleasner C.D."/>
            <person name="Johnson S.L."/>
            <person name="Kaestli M."/>
            <person name="Koren S."/>
            <person name="Kunde Y.A."/>
            <person name="Mayo M."/>
            <person name="McMurry K.K."/>
            <person name="Price E.P."/>
            <person name="Reitenga K.G."/>
            <person name="Robison R."/>
            <person name="Rosovitz M.J."/>
            <person name="Sarovich D.S."/>
            <person name="Teshima H."/>
        </authorList>
    </citation>
    <scope>NUCLEOTIDE SEQUENCE [LARGE SCALE GENOMIC DNA]</scope>
    <source>
        <strain evidence="5 7">MSHR44</strain>
    </source>
</reference>
<dbReference type="AlphaFoldDB" id="A0A069B1F1"/>
<dbReference type="GO" id="GO:0022857">
    <property type="term" value="F:transmembrane transporter activity"/>
    <property type="evidence" value="ECO:0007669"/>
    <property type="project" value="InterPro"/>
</dbReference>
<reference evidence="6 8" key="2">
    <citation type="submission" date="2017-11" db="EMBL/GenBank/DDBJ databases">
        <title>Molecular characterization of Burkholderia pseudomallei and closely related isolates from Vietnam.</title>
        <authorList>
            <person name="Ustinov D.V."/>
            <person name="Antonov A.S."/>
            <person name="Avdusheva E.F."/>
            <person name="Shpak I.M."/>
            <person name="Zakharova I.B."/>
            <person name="Thi L.A."/>
            <person name="Teteryatnikova N."/>
            <person name="Lopasteyskaya Y.A."/>
            <person name="Kuzyutina J.A."/>
            <person name="Ngo T.N."/>
            <person name="Victorov D.V."/>
        </authorList>
    </citation>
    <scope>NUCLEOTIDE SEQUENCE [LARGE SCALE GENOMIC DNA]</scope>
    <source>
        <strain evidence="6 8">V1512</strain>
    </source>
</reference>
<feature type="transmembrane region" description="Helical" evidence="4">
    <location>
        <begin position="55"/>
        <end position="76"/>
    </location>
</feature>
<protein>
    <submittedName>
        <fullName evidence="6">MFS transporter</fullName>
    </submittedName>
    <submittedName>
        <fullName evidence="5">Major Facilitator Superfamily protein</fullName>
    </submittedName>
</protein>
<organism evidence="5 7">
    <name type="scientific">Burkholderia pseudomallei</name>
    <name type="common">Pseudomonas pseudomallei</name>
    <dbReference type="NCBI Taxonomy" id="28450"/>
    <lineage>
        <taxon>Bacteria</taxon>
        <taxon>Pseudomonadati</taxon>
        <taxon>Pseudomonadota</taxon>
        <taxon>Betaproteobacteria</taxon>
        <taxon>Burkholderiales</taxon>
        <taxon>Burkholderiaceae</taxon>
        <taxon>Burkholderia</taxon>
        <taxon>pseudomallei group</taxon>
    </lineage>
</organism>
<dbReference type="Pfam" id="PF07690">
    <property type="entry name" value="MFS_1"/>
    <property type="match status" value="1"/>
</dbReference>
<dbReference type="InterPro" id="IPR053160">
    <property type="entry name" value="MFS_DHA3_Transporter"/>
</dbReference>
<evidence type="ECO:0000256" key="3">
    <source>
        <dbReference type="ARBA" id="ARBA00023136"/>
    </source>
</evidence>
<dbReference type="RefSeq" id="WP_004531291.1">
    <property type="nucleotide sequence ID" value="NZ_AP028079.1"/>
</dbReference>
<sequence length="410" mass="44668">MPFSESVADAPSAVEAGYALSTRNVRIYLAYRVLTLAIIDRAIFVIFLMHKGFDAYQIGILQGVFFLANIVTEVPAGMFGDAFGRKRSVLLGLVAYCAYALGVIASDGFVPFVCLYALLGVALALVYGSDTALLYDSLVVDGRVAHFNRVQLRANALGLISGAFAVLAGGLLQKVSWNAVYAAYFAIYAAALGAWCLAIEPPEASAELSAGRKDVTKELFAFIRGHWRSVALPILGFTVFAACTTPFFTFSQALFKENGFSVEHITWFFFAAQMLIGFVYLVMQRTMSFLGFYPVVLASTLLTAIVLAAMFFNVAAVDFTGFFLVMIINPIVTVVANEYFNKRLPSRIRASFLSLIGLCMSLTIAVMYFLYSYLAQYLAIYKVMASTSLIAACACAIFVVARCVDTKEQA</sequence>
<feature type="transmembrane region" description="Helical" evidence="4">
    <location>
        <begin position="230"/>
        <end position="253"/>
    </location>
</feature>
<evidence type="ECO:0000313" key="7">
    <source>
        <dbReference type="Proteomes" id="UP000030475"/>
    </source>
</evidence>
<evidence type="ECO:0000313" key="8">
    <source>
        <dbReference type="Proteomes" id="UP000231878"/>
    </source>
</evidence>
<comment type="caution">
    <text evidence="5">The sequence shown here is derived from an EMBL/GenBank/DDBJ whole genome shotgun (WGS) entry which is preliminary data.</text>
</comment>
<dbReference type="OMA" id="ITLFWKD"/>
<feature type="transmembrane region" description="Helical" evidence="4">
    <location>
        <begin position="115"/>
        <end position="135"/>
    </location>
</feature>
<dbReference type="Proteomes" id="UP000030475">
    <property type="component" value="Unassembled WGS sequence"/>
</dbReference>
<dbReference type="Proteomes" id="UP000231878">
    <property type="component" value="Unassembled WGS sequence"/>
</dbReference>